<gene>
    <name evidence="2" type="ORF">SAMN05421874_12167</name>
</gene>
<dbReference type="InterPro" id="IPR025962">
    <property type="entry name" value="SdpI/YhfL"/>
</dbReference>
<sequence>MVAVILIAGGLLLVVLGELGRRRLLRQNAVAGLRTPLTMSDRAAWEHVHWKAAPWVISSGLAPAAAGVAILVAGTADVLPWAVLGSAVISVTLLAIGTLRAQRDYRRRQDPG</sequence>
<evidence type="ECO:0000313" key="2">
    <source>
        <dbReference type="EMBL" id="SDL42596.1"/>
    </source>
</evidence>
<dbReference type="Proteomes" id="UP000198683">
    <property type="component" value="Unassembled WGS sequence"/>
</dbReference>
<keyword evidence="1" id="KW-0472">Membrane</keyword>
<proteinExistence type="predicted"/>
<dbReference type="AlphaFoldDB" id="A0A1G9JZD5"/>
<name>A0A1G9JZD5_9ACTN</name>
<dbReference type="Pfam" id="PF13630">
    <property type="entry name" value="SdpI"/>
    <property type="match status" value="1"/>
</dbReference>
<evidence type="ECO:0000256" key="1">
    <source>
        <dbReference type="SAM" id="Phobius"/>
    </source>
</evidence>
<keyword evidence="1" id="KW-0812">Transmembrane</keyword>
<evidence type="ECO:0000313" key="3">
    <source>
        <dbReference type="Proteomes" id="UP000198683"/>
    </source>
</evidence>
<feature type="transmembrane region" description="Helical" evidence="1">
    <location>
        <begin position="78"/>
        <end position="99"/>
    </location>
</feature>
<protein>
    <submittedName>
        <fullName evidence="2">SdpI/YhfL protein family protein</fullName>
    </submittedName>
</protein>
<accession>A0A1G9JZD5</accession>
<dbReference type="STRING" id="683260.SAMN05421874_12167"/>
<keyword evidence="3" id="KW-1185">Reference proteome</keyword>
<dbReference type="RefSeq" id="WP_176903310.1">
    <property type="nucleotide sequence ID" value="NZ_FNFB01000021.1"/>
</dbReference>
<dbReference type="EMBL" id="FNFB01000021">
    <property type="protein sequence ID" value="SDL42596.1"/>
    <property type="molecule type" value="Genomic_DNA"/>
</dbReference>
<organism evidence="2 3">
    <name type="scientific">Nonomuraea maritima</name>
    <dbReference type="NCBI Taxonomy" id="683260"/>
    <lineage>
        <taxon>Bacteria</taxon>
        <taxon>Bacillati</taxon>
        <taxon>Actinomycetota</taxon>
        <taxon>Actinomycetes</taxon>
        <taxon>Streptosporangiales</taxon>
        <taxon>Streptosporangiaceae</taxon>
        <taxon>Nonomuraea</taxon>
    </lineage>
</organism>
<reference evidence="2 3" key="1">
    <citation type="submission" date="2016-10" db="EMBL/GenBank/DDBJ databases">
        <authorList>
            <person name="de Groot N.N."/>
        </authorList>
    </citation>
    <scope>NUCLEOTIDE SEQUENCE [LARGE SCALE GENOMIC DNA]</scope>
    <source>
        <strain evidence="2 3">CGMCC 4.5681</strain>
    </source>
</reference>
<keyword evidence="1" id="KW-1133">Transmembrane helix</keyword>